<dbReference type="AlphaFoldDB" id="A0A7W5TTZ7"/>
<evidence type="ECO:0000259" key="2">
    <source>
        <dbReference type="PROSITE" id="PS50076"/>
    </source>
</evidence>
<comment type="caution">
    <text evidence="3">The sequence shown here is derived from an EMBL/GenBank/DDBJ whole genome shotgun (WGS) entry which is preliminary data.</text>
</comment>
<accession>A0A7W5TTZ7</accession>
<protein>
    <recommendedName>
        <fullName evidence="2">J domain-containing protein</fullName>
    </recommendedName>
</protein>
<feature type="compositionally biased region" description="Low complexity" evidence="1">
    <location>
        <begin position="69"/>
        <end position="78"/>
    </location>
</feature>
<dbReference type="RefSeq" id="WP_183358166.1">
    <property type="nucleotide sequence ID" value="NZ_BAABKR010000001.1"/>
</dbReference>
<dbReference type="PROSITE" id="PS50076">
    <property type="entry name" value="DNAJ_2"/>
    <property type="match status" value="1"/>
</dbReference>
<dbReference type="Pfam" id="PF00226">
    <property type="entry name" value="DnaJ"/>
    <property type="match status" value="1"/>
</dbReference>
<feature type="region of interest" description="Disordered" evidence="1">
    <location>
        <begin position="52"/>
        <end position="132"/>
    </location>
</feature>
<dbReference type="InterPro" id="IPR036869">
    <property type="entry name" value="J_dom_sf"/>
</dbReference>
<keyword evidence="4" id="KW-1185">Reference proteome</keyword>
<proteinExistence type="predicted"/>
<dbReference type="CDD" id="cd06257">
    <property type="entry name" value="DnaJ"/>
    <property type="match status" value="1"/>
</dbReference>
<dbReference type="Proteomes" id="UP000547528">
    <property type="component" value="Unassembled WGS sequence"/>
</dbReference>
<reference evidence="3 4" key="1">
    <citation type="submission" date="2020-08" db="EMBL/GenBank/DDBJ databases">
        <title>Sequencing the genomes of 1000 actinobacteria strains.</title>
        <authorList>
            <person name="Klenk H.-P."/>
        </authorList>
    </citation>
    <scope>NUCLEOTIDE SEQUENCE [LARGE SCALE GENOMIC DNA]</scope>
    <source>
        <strain evidence="3 4">DSM 28238</strain>
    </source>
</reference>
<dbReference type="EMBL" id="JACIBT010000003">
    <property type="protein sequence ID" value="MBB3667743.1"/>
    <property type="molecule type" value="Genomic_DNA"/>
</dbReference>
<evidence type="ECO:0000313" key="4">
    <source>
        <dbReference type="Proteomes" id="UP000547528"/>
    </source>
</evidence>
<dbReference type="SMART" id="SM00271">
    <property type="entry name" value="DnaJ"/>
    <property type="match status" value="1"/>
</dbReference>
<dbReference type="SUPFAM" id="SSF46565">
    <property type="entry name" value="Chaperone J-domain"/>
    <property type="match status" value="1"/>
</dbReference>
<dbReference type="PANTHER" id="PTHR24074">
    <property type="entry name" value="CO-CHAPERONE PROTEIN DJLA"/>
    <property type="match status" value="1"/>
</dbReference>
<feature type="compositionally biased region" description="Basic and acidic residues" evidence="1">
    <location>
        <begin position="95"/>
        <end position="104"/>
    </location>
</feature>
<dbReference type="PRINTS" id="PR00625">
    <property type="entry name" value="JDOMAIN"/>
</dbReference>
<organism evidence="3 4">
    <name type="scientific">Garicola koreensis</name>
    <dbReference type="NCBI Taxonomy" id="1262554"/>
    <lineage>
        <taxon>Bacteria</taxon>
        <taxon>Bacillati</taxon>
        <taxon>Actinomycetota</taxon>
        <taxon>Actinomycetes</taxon>
        <taxon>Micrococcales</taxon>
        <taxon>Micrococcaceae</taxon>
        <taxon>Garicola</taxon>
    </lineage>
</organism>
<sequence length="345" mass="37638">MREQDFYAVLGLDPDADEQAVRAAYRRAAREHHPDRGGSAAQFHRIQEAWEVLGSPQSRADYDRRRGTSAASADSPAPTEEGAGFTYSRTSAARSGRERADARTRRGSPARSASADRDPVYEPPLSEPEPLRLPLTSQRVHGHFPTRGLFGGGRVARRHRRSAEILEKHVLSDLSAARLFNDVYVTALTTDKKGRRRPPKNAERVDHVLLCGHTLMLVSSLEIPAHTASWNGRSLRAAGRSIALDDLSAHAKRLRHVLTARLQSAYGQDPSLSLDYQHVLLAADGDLFHPVVESLGPGRHGSAPAAAGRAIGHIANVLGSADRANLVDRRLMAALRDQLVTPDTD</sequence>
<evidence type="ECO:0000256" key="1">
    <source>
        <dbReference type="SAM" id="MobiDB-lite"/>
    </source>
</evidence>
<name>A0A7W5TTZ7_9MICC</name>
<evidence type="ECO:0000313" key="3">
    <source>
        <dbReference type="EMBL" id="MBB3667743.1"/>
    </source>
</evidence>
<dbReference type="InterPro" id="IPR001623">
    <property type="entry name" value="DnaJ_domain"/>
</dbReference>
<dbReference type="Gene3D" id="1.10.287.110">
    <property type="entry name" value="DnaJ domain"/>
    <property type="match status" value="1"/>
</dbReference>
<dbReference type="InterPro" id="IPR050817">
    <property type="entry name" value="DjlA_DnaK_co-chaperone"/>
</dbReference>
<feature type="domain" description="J" evidence="2">
    <location>
        <begin position="5"/>
        <end position="66"/>
    </location>
</feature>
<gene>
    <name evidence="3" type="ORF">FHX47_001364</name>
</gene>